<gene>
    <name evidence="2" type="ORF">LSAT_V11C100037750</name>
</gene>
<comment type="caution">
    <text evidence="2">The sequence shown here is derived from an EMBL/GenBank/DDBJ whole genome shotgun (WGS) entry which is preliminary data.</text>
</comment>
<dbReference type="EMBL" id="NBSK02000001">
    <property type="protein sequence ID" value="KAJ0226587.1"/>
    <property type="molecule type" value="Genomic_DNA"/>
</dbReference>
<name>A0A9R1WPU9_LACSA</name>
<dbReference type="AlphaFoldDB" id="A0A9R1WPU9"/>
<organism evidence="2 3">
    <name type="scientific">Lactuca sativa</name>
    <name type="common">Garden lettuce</name>
    <dbReference type="NCBI Taxonomy" id="4236"/>
    <lineage>
        <taxon>Eukaryota</taxon>
        <taxon>Viridiplantae</taxon>
        <taxon>Streptophyta</taxon>
        <taxon>Embryophyta</taxon>
        <taxon>Tracheophyta</taxon>
        <taxon>Spermatophyta</taxon>
        <taxon>Magnoliopsida</taxon>
        <taxon>eudicotyledons</taxon>
        <taxon>Gunneridae</taxon>
        <taxon>Pentapetalae</taxon>
        <taxon>asterids</taxon>
        <taxon>campanulids</taxon>
        <taxon>Asterales</taxon>
        <taxon>Asteraceae</taxon>
        <taxon>Cichorioideae</taxon>
        <taxon>Cichorieae</taxon>
        <taxon>Lactucinae</taxon>
        <taxon>Lactuca</taxon>
    </lineage>
</organism>
<evidence type="ECO:0000313" key="3">
    <source>
        <dbReference type="Proteomes" id="UP000235145"/>
    </source>
</evidence>
<reference evidence="2 3" key="1">
    <citation type="journal article" date="2017" name="Nat. Commun.">
        <title>Genome assembly with in vitro proximity ligation data and whole-genome triplication in lettuce.</title>
        <authorList>
            <person name="Reyes-Chin-Wo S."/>
            <person name="Wang Z."/>
            <person name="Yang X."/>
            <person name="Kozik A."/>
            <person name="Arikit S."/>
            <person name="Song C."/>
            <person name="Xia L."/>
            <person name="Froenicke L."/>
            <person name="Lavelle D.O."/>
            <person name="Truco M.J."/>
            <person name="Xia R."/>
            <person name="Zhu S."/>
            <person name="Xu C."/>
            <person name="Xu H."/>
            <person name="Xu X."/>
            <person name="Cox K."/>
            <person name="Korf I."/>
            <person name="Meyers B.C."/>
            <person name="Michelmore R.W."/>
        </authorList>
    </citation>
    <scope>NUCLEOTIDE SEQUENCE [LARGE SCALE GENOMIC DNA]</scope>
    <source>
        <strain evidence="3">cv. Salinas</strain>
        <tissue evidence="2">Seedlings</tissue>
    </source>
</reference>
<dbReference type="Proteomes" id="UP000235145">
    <property type="component" value="Unassembled WGS sequence"/>
</dbReference>
<protein>
    <submittedName>
        <fullName evidence="2">Uncharacterized protein</fullName>
    </submittedName>
</protein>
<keyword evidence="3" id="KW-1185">Reference proteome</keyword>
<accession>A0A9R1WPU9</accession>
<feature type="compositionally biased region" description="Low complexity" evidence="1">
    <location>
        <begin position="59"/>
        <end position="77"/>
    </location>
</feature>
<sequence length="116" mass="12361">MSPPKSNLFSWAKGFWSGQPPTMEDVHHRPRSSSTHLGSQSTSTTAMPPSGGAIYQRDITSGSQSTSTGISPSASAIYNRDGSTSASGTIYSDSGQHPYKDLANFKLPTRWGNARP</sequence>
<feature type="region of interest" description="Disordered" evidence="1">
    <location>
        <begin position="1"/>
        <end position="100"/>
    </location>
</feature>
<proteinExistence type="predicted"/>
<evidence type="ECO:0000313" key="2">
    <source>
        <dbReference type="EMBL" id="KAJ0226587.1"/>
    </source>
</evidence>
<feature type="compositionally biased region" description="Low complexity" evidence="1">
    <location>
        <begin position="32"/>
        <end position="45"/>
    </location>
</feature>
<feature type="compositionally biased region" description="Polar residues" evidence="1">
    <location>
        <begin position="81"/>
        <end position="95"/>
    </location>
</feature>
<evidence type="ECO:0000256" key="1">
    <source>
        <dbReference type="SAM" id="MobiDB-lite"/>
    </source>
</evidence>